<evidence type="ECO:0000256" key="1">
    <source>
        <dbReference type="SAM" id="MobiDB-lite"/>
    </source>
</evidence>
<name>A0A939TFR9_9ACTN</name>
<organism evidence="3 4">
    <name type="scientific">Actinomadura barringtoniae</name>
    <dbReference type="NCBI Taxonomy" id="1427535"/>
    <lineage>
        <taxon>Bacteria</taxon>
        <taxon>Bacillati</taxon>
        <taxon>Actinomycetota</taxon>
        <taxon>Actinomycetes</taxon>
        <taxon>Streptosporangiales</taxon>
        <taxon>Thermomonosporaceae</taxon>
        <taxon>Actinomadura</taxon>
    </lineage>
</organism>
<evidence type="ECO:0000313" key="4">
    <source>
        <dbReference type="Proteomes" id="UP000669179"/>
    </source>
</evidence>
<reference evidence="3" key="1">
    <citation type="submission" date="2021-03" db="EMBL/GenBank/DDBJ databases">
        <authorList>
            <person name="Kanchanasin P."/>
            <person name="Saeng-In P."/>
            <person name="Phongsopitanun W."/>
            <person name="Yuki M."/>
            <person name="Kudo T."/>
            <person name="Ohkuma M."/>
            <person name="Tanasupawat S."/>
        </authorList>
    </citation>
    <scope>NUCLEOTIDE SEQUENCE</scope>
    <source>
        <strain evidence="3">GKU 128</strain>
    </source>
</reference>
<feature type="domain" description="DUF397" evidence="2">
    <location>
        <begin position="4"/>
        <end position="58"/>
    </location>
</feature>
<dbReference type="AlphaFoldDB" id="A0A939TFR9"/>
<feature type="region of interest" description="Disordered" evidence="1">
    <location>
        <begin position="1"/>
        <end position="20"/>
    </location>
</feature>
<gene>
    <name evidence="3" type="ORF">J4573_46835</name>
</gene>
<sequence length="67" mass="7123">MTIEWRKSTRSGGGGTGGDCVELGDLSTAVGIRDSKSPDTGYLEIGRPELARLVAKIKDDELDMPSL</sequence>
<protein>
    <submittedName>
        <fullName evidence="3">DUF397 domain-containing protein</fullName>
    </submittedName>
</protein>
<dbReference type="RefSeq" id="WP_208262905.1">
    <property type="nucleotide sequence ID" value="NZ_JAGEOJ010000028.1"/>
</dbReference>
<accession>A0A939TFR9</accession>
<keyword evidence="4" id="KW-1185">Reference proteome</keyword>
<dbReference type="EMBL" id="JAGEOJ010000028">
    <property type="protein sequence ID" value="MBO2454675.1"/>
    <property type="molecule type" value="Genomic_DNA"/>
</dbReference>
<dbReference type="InterPro" id="IPR007278">
    <property type="entry name" value="DUF397"/>
</dbReference>
<dbReference type="Proteomes" id="UP000669179">
    <property type="component" value="Unassembled WGS sequence"/>
</dbReference>
<evidence type="ECO:0000259" key="2">
    <source>
        <dbReference type="Pfam" id="PF04149"/>
    </source>
</evidence>
<evidence type="ECO:0000313" key="3">
    <source>
        <dbReference type="EMBL" id="MBO2454675.1"/>
    </source>
</evidence>
<comment type="caution">
    <text evidence="3">The sequence shown here is derived from an EMBL/GenBank/DDBJ whole genome shotgun (WGS) entry which is preliminary data.</text>
</comment>
<proteinExistence type="predicted"/>
<dbReference type="Pfam" id="PF04149">
    <property type="entry name" value="DUF397"/>
    <property type="match status" value="1"/>
</dbReference>